<dbReference type="Proteomes" id="UP000001025">
    <property type="component" value="Chromosome"/>
</dbReference>
<protein>
    <submittedName>
        <fullName evidence="1">Uncharacterized protein</fullName>
    </submittedName>
</protein>
<keyword evidence="2" id="KW-1185">Reference proteome</keyword>
<evidence type="ECO:0000313" key="2">
    <source>
        <dbReference type="Proteomes" id="UP000001025"/>
    </source>
</evidence>
<sequence length="60" mass="7113">MSPGQFGLEFWLELVVLKKQFQVARLSCYRQECQGLALLRRVGYGKMGHTRWPDRHTHRP</sequence>
<proteinExistence type="predicted"/>
<name>Q7UYE4_RHOBA</name>
<dbReference type="EnsemblBacteria" id="CAD71698">
    <property type="protein sequence ID" value="CAD71698"/>
    <property type="gene ID" value="RB679"/>
</dbReference>
<dbReference type="InParanoid" id="Q7UYE4"/>
<accession>Q7UYE4</accession>
<dbReference type="STRING" id="243090.RB679"/>
<reference evidence="1 2" key="1">
    <citation type="journal article" date="2003" name="Proc. Natl. Acad. Sci. U.S.A.">
        <title>Complete genome sequence of the marine planctomycete Pirellula sp. strain 1.</title>
        <authorList>
            <person name="Gloeckner F.O."/>
            <person name="Kube M."/>
            <person name="Bauer M."/>
            <person name="Teeling H."/>
            <person name="Lombardot T."/>
            <person name="Ludwig W."/>
            <person name="Gade D."/>
            <person name="Beck A."/>
            <person name="Borzym K."/>
            <person name="Heitmann K."/>
            <person name="Rabus R."/>
            <person name="Schlesner H."/>
            <person name="Amann R."/>
            <person name="Reinhardt R."/>
        </authorList>
    </citation>
    <scope>NUCLEOTIDE SEQUENCE [LARGE SCALE GENOMIC DNA]</scope>
    <source>
        <strain evidence="2">DSM 10527 / NCIMB 13988 / SH1</strain>
    </source>
</reference>
<gene>
    <name evidence="1" type="ordered locus">RB679</name>
</gene>
<dbReference type="KEGG" id="rba:RB679"/>
<organism evidence="1 2">
    <name type="scientific">Rhodopirellula baltica (strain DSM 10527 / NCIMB 13988 / SH1)</name>
    <dbReference type="NCBI Taxonomy" id="243090"/>
    <lineage>
        <taxon>Bacteria</taxon>
        <taxon>Pseudomonadati</taxon>
        <taxon>Planctomycetota</taxon>
        <taxon>Planctomycetia</taxon>
        <taxon>Pirellulales</taxon>
        <taxon>Pirellulaceae</taxon>
        <taxon>Rhodopirellula</taxon>
    </lineage>
</organism>
<evidence type="ECO:0000313" key="1">
    <source>
        <dbReference type="EMBL" id="CAD71698.1"/>
    </source>
</evidence>
<dbReference type="HOGENOM" id="CLU_2938660_0_0_0"/>
<dbReference type="EMBL" id="BX294134">
    <property type="protein sequence ID" value="CAD71698.1"/>
    <property type="molecule type" value="Genomic_DNA"/>
</dbReference>
<dbReference type="AlphaFoldDB" id="Q7UYE4"/>